<dbReference type="Proteomes" id="UP000419144">
    <property type="component" value="Unassembled WGS sequence"/>
</dbReference>
<dbReference type="VEuPathDB" id="TriTrypDB:LtaPh_3305700"/>
<dbReference type="GO" id="GO:0005739">
    <property type="term" value="C:mitochondrion"/>
    <property type="evidence" value="ECO:0007669"/>
    <property type="project" value="TreeGrafter"/>
</dbReference>
<dbReference type="InterPro" id="IPR034904">
    <property type="entry name" value="FSCA_dom_sf"/>
</dbReference>
<keyword evidence="3" id="KW-0732">Signal</keyword>
<dbReference type="OrthoDB" id="565552at2759"/>
<proteinExistence type="inferred from homology"/>
<dbReference type="SUPFAM" id="SSF117916">
    <property type="entry name" value="Fe-S cluster assembly (FSCA) domain-like"/>
    <property type="match status" value="1"/>
</dbReference>
<protein>
    <recommendedName>
        <fullName evidence="4">Scaffold protein Nfu/NifU N-terminal domain-containing protein</fullName>
    </recommendedName>
</protein>
<dbReference type="FunFam" id="3.30.1370.70:FF:000004">
    <property type="entry name" value="HIRA-interacting protein 5, putative"/>
    <property type="match status" value="1"/>
</dbReference>
<dbReference type="AlphaFoldDB" id="A0A640KPW5"/>
<dbReference type="GO" id="GO:0005506">
    <property type="term" value="F:iron ion binding"/>
    <property type="evidence" value="ECO:0007669"/>
    <property type="project" value="InterPro"/>
</dbReference>
<comment type="similarity">
    <text evidence="1">Belongs to the NifU family.</text>
</comment>
<dbReference type="GO" id="GO:0016226">
    <property type="term" value="P:iron-sulfur cluster assembly"/>
    <property type="evidence" value="ECO:0007669"/>
    <property type="project" value="InterPro"/>
</dbReference>
<sequence>MRTCLLSLRWSAGLPSRAAAACMKCGGVDVTLIGFVPVAPTTWRRGLATCQRATRSSFISCCRVSQRTVFVRFQPTPNDACYKFHVDQIQFLPPNAHTMVFNSTNSYLSPLAHTLLEALPMVEEVTVGTSFVTVKRVEEADAAAAAHYFAMKFNRVRQGHATDESDAAARAQALQQHVADVLKDDDQTASEAASELPNFNAASPSPSVPPADTPIDVGGLTVSPSLQDEQVDEAAVKALIAETDWSELTLHVSALLTDHICSGNPHVDPSAPHPHNDTVPKEGDSEVVLMIKELVSTTIRPQLQDDGGDLRFVGFDPILGDMHVELLGACRTCKSSKTTLVDLIERTTRHWIPEVRAVKDVSRATSVFDDFVEHRSKSAAAGATDLSSSSPADHIAGEGDDGLPNGTGTVQFSPSPTSMSASTASGSYKIVRKVQASSGEAGTACYVAAPS</sequence>
<dbReference type="GO" id="GO:0051536">
    <property type="term" value="F:iron-sulfur cluster binding"/>
    <property type="evidence" value="ECO:0007669"/>
    <property type="project" value="InterPro"/>
</dbReference>
<feature type="signal peptide" evidence="3">
    <location>
        <begin position="1"/>
        <end position="20"/>
    </location>
</feature>
<dbReference type="Gene3D" id="3.30.300.130">
    <property type="entry name" value="Fe-S cluster assembly (FSCA)"/>
    <property type="match status" value="1"/>
</dbReference>
<evidence type="ECO:0000259" key="4">
    <source>
        <dbReference type="SMART" id="SM00932"/>
    </source>
</evidence>
<feature type="domain" description="Scaffold protein Nfu/NifU N-terminal" evidence="4">
    <location>
        <begin position="71"/>
        <end position="152"/>
    </location>
</feature>
<reference evidence="5" key="1">
    <citation type="submission" date="2019-11" db="EMBL/GenBank/DDBJ databases">
        <title>Leishmania tarentolae CDS.</title>
        <authorList>
            <person name="Goto Y."/>
            <person name="Yamagishi J."/>
        </authorList>
    </citation>
    <scope>NUCLEOTIDE SEQUENCE [LARGE SCALE GENOMIC DNA]</scope>
    <source>
        <strain evidence="5">Parrot Tar II</strain>
    </source>
</reference>
<organism evidence="5 6">
    <name type="scientific">Leishmania tarentolae</name>
    <name type="common">Sauroleishmania tarentolae</name>
    <dbReference type="NCBI Taxonomy" id="5689"/>
    <lineage>
        <taxon>Eukaryota</taxon>
        <taxon>Discoba</taxon>
        <taxon>Euglenozoa</taxon>
        <taxon>Kinetoplastea</taxon>
        <taxon>Metakinetoplastina</taxon>
        <taxon>Trypanosomatida</taxon>
        <taxon>Trypanosomatidae</taxon>
        <taxon>Leishmaniinae</taxon>
        <taxon>Leishmania</taxon>
        <taxon>lizard Leishmania</taxon>
    </lineage>
</organism>
<dbReference type="SUPFAM" id="SSF110836">
    <property type="entry name" value="Hypothetical protein SAV1430"/>
    <property type="match status" value="1"/>
</dbReference>
<evidence type="ECO:0000256" key="3">
    <source>
        <dbReference type="SAM" id="SignalP"/>
    </source>
</evidence>
<evidence type="ECO:0000256" key="2">
    <source>
        <dbReference type="SAM" id="MobiDB-lite"/>
    </source>
</evidence>
<evidence type="ECO:0000313" key="5">
    <source>
        <dbReference type="EMBL" id="GET91790.1"/>
    </source>
</evidence>
<dbReference type="PANTHER" id="PTHR11178">
    <property type="entry name" value="IRON-SULFUR CLUSTER SCAFFOLD PROTEIN NFU-RELATED"/>
    <property type="match status" value="1"/>
</dbReference>
<gene>
    <name evidence="5" type="ORF">LtaPh_3305700</name>
</gene>
<dbReference type="SMART" id="SM00932">
    <property type="entry name" value="Nfu_N"/>
    <property type="match status" value="1"/>
</dbReference>
<accession>A0A640KPW5</accession>
<feature type="region of interest" description="Disordered" evidence="2">
    <location>
        <begin position="186"/>
        <end position="222"/>
    </location>
</feature>
<dbReference type="Gene3D" id="3.30.1370.70">
    <property type="entry name" value="Scaffold protein Nfu/NifU, N-terminal domain"/>
    <property type="match status" value="1"/>
</dbReference>
<dbReference type="Pfam" id="PF08712">
    <property type="entry name" value="Nfu_N"/>
    <property type="match status" value="1"/>
</dbReference>
<dbReference type="Pfam" id="PF01106">
    <property type="entry name" value="NifU"/>
    <property type="match status" value="1"/>
</dbReference>
<dbReference type="PANTHER" id="PTHR11178:SF52">
    <property type="entry name" value="PROTEIN 5, PUTATIVE-RELATED"/>
    <property type="match status" value="1"/>
</dbReference>
<feature type="chain" id="PRO_5025021876" description="Scaffold protein Nfu/NifU N-terminal domain-containing protein" evidence="3">
    <location>
        <begin position="21"/>
        <end position="451"/>
    </location>
</feature>
<keyword evidence="6" id="KW-1185">Reference proteome</keyword>
<evidence type="ECO:0000313" key="6">
    <source>
        <dbReference type="Proteomes" id="UP000419144"/>
    </source>
</evidence>
<dbReference type="EMBL" id="BLBS01000050">
    <property type="protein sequence ID" value="GET91790.1"/>
    <property type="molecule type" value="Genomic_DNA"/>
</dbReference>
<comment type="caution">
    <text evidence="5">The sequence shown here is derived from an EMBL/GenBank/DDBJ whole genome shotgun (WGS) entry which is preliminary data.</text>
</comment>
<evidence type="ECO:0000256" key="1">
    <source>
        <dbReference type="ARBA" id="ARBA00006420"/>
    </source>
</evidence>
<dbReference type="InterPro" id="IPR001075">
    <property type="entry name" value="NIF_FeS_clus_asmbl_NifU_C"/>
</dbReference>
<feature type="compositionally biased region" description="Low complexity" evidence="2">
    <location>
        <begin position="413"/>
        <end position="425"/>
    </location>
</feature>
<dbReference type="InterPro" id="IPR014824">
    <property type="entry name" value="Nfu/NifU_N"/>
</dbReference>
<feature type="region of interest" description="Disordered" evidence="2">
    <location>
        <begin position="379"/>
        <end position="425"/>
    </location>
</feature>
<name>A0A640KPW5_LEITA</name>
<dbReference type="InterPro" id="IPR036498">
    <property type="entry name" value="Nfu/NifU_N_sf"/>
</dbReference>